<evidence type="ECO:0000256" key="2">
    <source>
        <dbReference type="ARBA" id="ARBA00022448"/>
    </source>
</evidence>
<keyword evidence="4 6" id="KW-1133">Transmembrane helix</keyword>
<feature type="transmembrane region" description="Helical" evidence="6">
    <location>
        <begin position="410"/>
        <end position="428"/>
    </location>
</feature>
<dbReference type="InterPro" id="IPR030182">
    <property type="entry name" value="PUP_plant"/>
</dbReference>
<comment type="subcellular location">
    <subcellularLocation>
        <location evidence="6">Membrane</location>
        <topology evidence="6">Multi-pass membrane protein</topology>
    </subcellularLocation>
</comment>
<keyword evidence="5 6" id="KW-0472">Membrane</keyword>
<dbReference type="EMBL" id="JAYMYQ010000011">
    <property type="protein sequence ID" value="KAK7305238.1"/>
    <property type="molecule type" value="Genomic_DNA"/>
</dbReference>
<comment type="caution">
    <text evidence="7">The sequence shown here is derived from an EMBL/GenBank/DDBJ whole genome shotgun (WGS) entry which is preliminary data.</text>
</comment>
<keyword evidence="3 6" id="KW-0812">Transmembrane</keyword>
<evidence type="ECO:0000256" key="4">
    <source>
        <dbReference type="ARBA" id="ARBA00022989"/>
    </source>
</evidence>
<feature type="transmembrane region" description="Helical" evidence="6">
    <location>
        <begin position="383"/>
        <end position="404"/>
    </location>
</feature>
<evidence type="ECO:0000313" key="7">
    <source>
        <dbReference type="EMBL" id="KAK7305238.1"/>
    </source>
</evidence>
<evidence type="ECO:0000256" key="3">
    <source>
        <dbReference type="ARBA" id="ARBA00022692"/>
    </source>
</evidence>
<feature type="transmembrane region" description="Helical" evidence="6">
    <location>
        <begin position="148"/>
        <end position="166"/>
    </location>
</feature>
<evidence type="ECO:0000256" key="5">
    <source>
        <dbReference type="ARBA" id="ARBA00023136"/>
    </source>
</evidence>
<feature type="transmembrane region" description="Helical" evidence="6">
    <location>
        <begin position="115"/>
        <end position="136"/>
    </location>
</feature>
<feature type="transmembrane region" description="Helical" evidence="6">
    <location>
        <begin position="243"/>
        <end position="260"/>
    </location>
</feature>
<protein>
    <recommendedName>
        <fullName evidence="6">Probable purine permease</fullName>
    </recommendedName>
</protein>
<comment type="caution">
    <text evidence="6">Lacks conserved residue(s) required for the propagation of feature annotation.</text>
</comment>
<keyword evidence="8" id="KW-1185">Reference proteome</keyword>
<keyword evidence="2 6" id="KW-0813">Transport</keyword>
<evidence type="ECO:0000256" key="1">
    <source>
        <dbReference type="ARBA" id="ARBA00006213"/>
    </source>
</evidence>
<reference evidence="7 8" key="1">
    <citation type="submission" date="2024-01" db="EMBL/GenBank/DDBJ databases">
        <title>The genomes of 5 underutilized Papilionoideae crops provide insights into root nodulation and disease resistanc.</title>
        <authorList>
            <person name="Jiang F."/>
        </authorList>
    </citation>
    <scope>NUCLEOTIDE SEQUENCE [LARGE SCALE GENOMIC DNA]</scope>
    <source>
        <strain evidence="7">LVBAO_FW01</strain>
        <tissue evidence="7">Leaves</tissue>
    </source>
</reference>
<gene>
    <name evidence="7" type="ORF">VNO77_43140</name>
</gene>
<dbReference type="Proteomes" id="UP001367508">
    <property type="component" value="Unassembled WGS sequence"/>
</dbReference>
<dbReference type="Pfam" id="PF16913">
    <property type="entry name" value="PUNUT"/>
    <property type="match status" value="1"/>
</dbReference>
<sequence length="460" mass="51366">MCSYERLEISAIIHGIYNVSCLLQLHFSSTSFLSLDSLHFQLLFPSSEENFSFLMREIQDSLLVSETDFTIHVEEPQEVLLQKIEANGAKETNPREDPGPMNQSIMSKKKRYRRWLRIAIHAGFVLVCGSTAVLLGRLYYEKGGKSKWMVTLVQLAGFPILLPYYFSVSRNLTTNSIHSNQPSTLMLAFIYVSIGLLGAINCYLYSIGLWYLPASTYSLICSSQLAFNAFFSYFLNSLKFTPYIVNSLVLLTISSTILVFENESSDPSTQNSKKKYVVGFISTVGASAGSGLCLSLTQLVFKKVLKRETFKEVMDLIIYQALVATCATLVGLFASGEWSGLNNEMKKYEMGETSYLLNLTFAAILCQLFNIGSVGLIFEVSSLFSNAISVLGLPIVPIVAVIFFHDKMHGIKAISMVLAVWGFISYMYQQYLDDSKSENINTSHVLKASSSLQEVNTLVR</sequence>
<feature type="transmembrane region" description="Helical" evidence="6">
    <location>
        <begin position="355"/>
        <end position="378"/>
    </location>
</feature>
<evidence type="ECO:0000256" key="6">
    <source>
        <dbReference type="RuleBase" id="RU368015"/>
    </source>
</evidence>
<name>A0AAN9PPS5_CANGL</name>
<feature type="transmembrane region" description="Helical" evidence="6">
    <location>
        <begin position="187"/>
        <end position="211"/>
    </location>
</feature>
<dbReference type="AlphaFoldDB" id="A0AAN9PPS5"/>
<dbReference type="GO" id="GO:0015211">
    <property type="term" value="F:purine nucleoside transmembrane transporter activity"/>
    <property type="evidence" value="ECO:0007669"/>
    <property type="project" value="UniProtKB-UniRule"/>
</dbReference>
<feature type="transmembrane region" description="Helical" evidence="6">
    <location>
        <begin position="313"/>
        <end position="335"/>
    </location>
</feature>
<dbReference type="GO" id="GO:0016020">
    <property type="term" value="C:membrane"/>
    <property type="evidence" value="ECO:0007669"/>
    <property type="project" value="UniProtKB-SubCell"/>
</dbReference>
<evidence type="ECO:0000313" key="8">
    <source>
        <dbReference type="Proteomes" id="UP001367508"/>
    </source>
</evidence>
<dbReference type="PANTHER" id="PTHR31376:SF17">
    <property type="entry name" value="PURINE PERMEASE 21-RELATED"/>
    <property type="match status" value="1"/>
</dbReference>
<dbReference type="PANTHER" id="PTHR31376">
    <property type="entry name" value="OS09G0467300 PROTEIN-RELATED"/>
    <property type="match status" value="1"/>
</dbReference>
<accession>A0AAN9PPS5</accession>
<feature type="transmembrane region" description="Helical" evidence="6">
    <location>
        <begin position="280"/>
        <end position="301"/>
    </location>
</feature>
<organism evidence="7 8">
    <name type="scientific">Canavalia gladiata</name>
    <name type="common">Sword bean</name>
    <name type="synonym">Dolichos gladiatus</name>
    <dbReference type="NCBI Taxonomy" id="3824"/>
    <lineage>
        <taxon>Eukaryota</taxon>
        <taxon>Viridiplantae</taxon>
        <taxon>Streptophyta</taxon>
        <taxon>Embryophyta</taxon>
        <taxon>Tracheophyta</taxon>
        <taxon>Spermatophyta</taxon>
        <taxon>Magnoliopsida</taxon>
        <taxon>eudicotyledons</taxon>
        <taxon>Gunneridae</taxon>
        <taxon>Pentapetalae</taxon>
        <taxon>rosids</taxon>
        <taxon>fabids</taxon>
        <taxon>Fabales</taxon>
        <taxon>Fabaceae</taxon>
        <taxon>Papilionoideae</taxon>
        <taxon>50 kb inversion clade</taxon>
        <taxon>NPAAA clade</taxon>
        <taxon>indigoferoid/millettioid clade</taxon>
        <taxon>Phaseoleae</taxon>
        <taxon>Canavalia</taxon>
    </lineage>
</organism>
<comment type="similarity">
    <text evidence="1 6">Belongs to the purine permeases (TC 2.A.7.14) family.</text>
</comment>
<proteinExistence type="inferred from homology"/>
<dbReference type="GO" id="GO:0005345">
    <property type="term" value="F:purine nucleobase transmembrane transporter activity"/>
    <property type="evidence" value="ECO:0007669"/>
    <property type="project" value="UniProtKB-UniRule"/>
</dbReference>